<evidence type="ECO:0000256" key="1">
    <source>
        <dbReference type="ARBA" id="ARBA00001946"/>
    </source>
</evidence>
<keyword evidence="5" id="KW-0548">Nucleotidyltransferase</keyword>
<dbReference type="GO" id="GO:0000166">
    <property type="term" value="F:nucleotide binding"/>
    <property type="evidence" value="ECO:0007669"/>
    <property type="project" value="UniProtKB-KW"/>
</dbReference>
<evidence type="ECO:0000256" key="4">
    <source>
        <dbReference type="ARBA" id="ARBA00022694"/>
    </source>
</evidence>
<evidence type="ECO:0000256" key="8">
    <source>
        <dbReference type="ARBA" id="ARBA00022842"/>
    </source>
</evidence>
<evidence type="ECO:0000259" key="10">
    <source>
        <dbReference type="Pfam" id="PF01743"/>
    </source>
</evidence>
<dbReference type="AlphaFoldDB" id="A0A8S4BVT5"/>
<evidence type="ECO:0000256" key="5">
    <source>
        <dbReference type="ARBA" id="ARBA00022695"/>
    </source>
</evidence>
<comment type="cofactor">
    <cofactor evidence="1">
        <name>Mg(2+)</name>
        <dbReference type="ChEBI" id="CHEBI:18420"/>
    </cofactor>
</comment>
<sequence>MSATKIHINTISVLKELLCLYNLLKAHGEVKLVGGCVRDMLLGLAPKDIDLATTILPREVMKILSQNQIKCIPTGLKFGTVTSVVNHITFEITTLRKDIKTYGRKAEVEFTDEWLEDAKRRDFTVNAMYASIDGTVMDFFNGIEDLKNKKIKFIGNAEQRIKEDFLRILRYFRFISYIGRNNIDEHSLAAAIKLKSGLEKISGERIKTEMFKLLSNPFAKESIQLFKKTGIDQYIGMPAVYDLPELNFITGNAIVNLTLILKALKISAIELNGLFKRWRLSTLEQKELGFLREYQYPWSLNAELKLHQREFYRLGTYFKNAISVKASTEEQHTLAEGLISASTTWCYPDFPIKGEDLIKLGATGPKIGQIKNLLLETWIENDFLYDKDELLDIATKISLK</sequence>
<evidence type="ECO:0000256" key="6">
    <source>
        <dbReference type="ARBA" id="ARBA00022723"/>
    </source>
</evidence>
<name>A0A8S4BVT5_9ACAR</name>
<keyword evidence="3 9" id="KW-0808">Transferase</keyword>
<organism evidence="12 13">
    <name type="scientific">Hyalomma marginatum</name>
    <dbReference type="NCBI Taxonomy" id="34627"/>
    <lineage>
        <taxon>Eukaryota</taxon>
        <taxon>Metazoa</taxon>
        <taxon>Ecdysozoa</taxon>
        <taxon>Arthropoda</taxon>
        <taxon>Chelicerata</taxon>
        <taxon>Arachnida</taxon>
        <taxon>Acari</taxon>
        <taxon>Parasitiformes</taxon>
        <taxon>Ixodida</taxon>
        <taxon>Ixodoidea</taxon>
        <taxon>Ixodidae</taxon>
        <taxon>Hyalomminae</taxon>
        <taxon>Hyalomma</taxon>
    </lineage>
</organism>
<dbReference type="GO" id="GO:0001680">
    <property type="term" value="P:tRNA 3'-terminal CCA addition"/>
    <property type="evidence" value="ECO:0007669"/>
    <property type="project" value="UniProtKB-ARBA"/>
</dbReference>
<evidence type="ECO:0000256" key="3">
    <source>
        <dbReference type="ARBA" id="ARBA00022679"/>
    </source>
</evidence>
<evidence type="ECO:0000313" key="13">
    <source>
        <dbReference type="Proteomes" id="UP000837675"/>
    </source>
</evidence>
<dbReference type="GO" id="GO:0016779">
    <property type="term" value="F:nucleotidyltransferase activity"/>
    <property type="evidence" value="ECO:0007669"/>
    <property type="project" value="UniProtKB-KW"/>
</dbReference>
<evidence type="ECO:0000256" key="7">
    <source>
        <dbReference type="ARBA" id="ARBA00022741"/>
    </source>
</evidence>
<keyword evidence="4" id="KW-0819">tRNA processing</keyword>
<dbReference type="GO" id="GO:0000049">
    <property type="term" value="F:tRNA binding"/>
    <property type="evidence" value="ECO:0007669"/>
    <property type="project" value="TreeGrafter"/>
</dbReference>
<gene>
    <name evidence="12" type="ORF">MHYMCMPASI_00397</name>
</gene>
<evidence type="ECO:0000313" key="12">
    <source>
        <dbReference type="EMBL" id="CAG7591132.1"/>
    </source>
</evidence>
<dbReference type="SUPFAM" id="SSF81301">
    <property type="entry name" value="Nucleotidyltransferase"/>
    <property type="match status" value="1"/>
</dbReference>
<dbReference type="PANTHER" id="PTHR46173">
    <property type="entry name" value="CCA TRNA NUCLEOTIDYLTRANSFERASE 1, MITOCHONDRIAL"/>
    <property type="match status" value="1"/>
</dbReference>
<dbReference type="Gene3D" id="1.10.3090.10">
    <property type="entry name" value="cca-adding enzyme, domain 2"/>
    <property type="match status" value="1"/>
</dbReference>
<reference evidence="12" key="1">
    <citation type="submission" date="2021-06" db="EMBL/GenBank/DDBJ databases">
        <authorList>
            <person name="Nardi T."/>
            <person name="Nardi T."/>
        </authorList>
    </citation>
    <scope>NUCLEOTIDE SEQUENCE</scope>
</reference>
<dbReference type="PANTHER" id="PTHR46173:SF1">
    <property type="entry name" value="CCA TRNA NUCLEOTIDYLTRANSFERASE 1, MITOCHONDRIAL"/>
    <property type="match status" value="1"/>
</dbReference>
<comment type="similarity">
    <text evidence="2 9">Belongs to the tRNA nucleotidyltransferase/poly(A) polymerase family.</text>
</comment>
<dbReference type="InterPro" id="IPR043519">
    <property type="entry name" value="NT_sf"/>
</dbReference>
<keyword evidence="13" id="KW-1185">Reference proteome</keyword>
<evidence type="ECO:0000259" key="11">
    <source>
        <dbReference type="Pfam" id="PF12627"/>
    </source>
</evidence>
<protein>
    <submittedName>
        <fullName evidence="12">CCA tRNA nucleotidyltransferase</fullName>
    </submittedName>
</protein>
<proteinExistence type="inferred from homology"/>
<dbReference type="InterPro" id="IPR032828">
    <property type="entry name" value="PolyA_RNA-bd"/>
</dbReference>
<evidence type="ECO:0000256" key="9">
    <source>
        <dbReference type="RuleBase" id="RU003953"/>
    </source>
</evidence>
<dbReference type="Gene3D" id="3.30.460.10">
    <property type="entry name" value="Beta Polymerase, domain 2"/>
    <property type="match status" value="1"/>
</dbReference>
<keyword evidence="9" id="KW-0694">RNA-binding</keyword>
<feature type="domain" description="tRNA nucleotidyltransferase/poly(A) polymerase RNA and SrmB- binding" evidence="11">
    <location>
        <begin position="182"/>
        <end position="235"/>
    </location>
</feature>
<accession>A0A8S4BVT5</accession>
<dbReference type="InterPro" id="IPR050264">
    <property type="entry name" value="Bact_CCA-adding_enz_type3_sf"/>
</dbReference>
<dbReference type="InterPro" id="IPR002646">
    <property type="entry name" value="PolA_pol_head_dom"/>
</dbReference>
<dbReference type="CDD" id="cd05398">
    <property type="entry name" value="NT_ClassII-CCAase"/>
    <property type="match status" value="1"/>
</dbReference>
<keyword evidence="8" id="KW-0460">Magnesium</keyword>
<evidence type="ECO:0000256" key="2">
    <source>
        <dbReference type="ARBA" id="ARBA00007265"/>
    </source>
</evidence>
<keyword evidence="7" id="KW-0547">Nucleotide-binding</keyword>
<comment type="caution">
    <text evidence="12">The sequence shown here is derived from an EMBL/GenBank/DDBJ whole genome shotgun (WGS) entry which is preliminary data.</text>
</comment>
<feature type="domain" description="Poly A polymerase head" evidence="10">
    <location>
        <begin position="32"/>
        <end position="151"/>
    </location>
</feature>
<dbReference type="Pfam" id="PF01743">
    <property type="entry name" value="PolyA_pol"/>
    <property type="match status" value="1"/>
</dbReference>
<dbReference type="SUPFAM" id="SSF81891">
    <property type="entry name" value="Poly A polymerase C-terminal region-like"/>
    <property type="match status" value="1"/>
</dbReference>
<dbReference type="Proteomes" id="UP000837675">
    <property type="component" value="Unassembled WGS sequence"/>
</dbReference>
<dbReference type="Pfam" id="PF12627">
    <property type="entry name" value="PolyA_pol_RNAbd"/>
    <property type="match status" value="1"/>
</dbReference>
<keyword evidence="6" id="KW-0479">Metal-binding</keyword>
<dbReference type="GO" id="GO:0046872">
    <property type="term" value="F:metal ion binding"/>
    <property type="evidence" value="ECO:0007669"/>
    <property type="project" value="UniProtKB-KW"/>
</dbReference>
<dbReference type="EMBL" id="CAJVAF010000159">
    <property type="protein sequence ID" value="CAG7591132.1"/>
    <property type="molecule type" value="Genomic_DNA"/>
</dbReference>